<dbReference type="RefSeq" id="WP_091150991.1">
    <property type="nucleotide sequence ID" value="NZ_FNAI01000008.1"/>
</dbReference>
<dbReference type="EMBL" id="FNAI01000008">
    <property type="protein sequence ID" value="SDE66078.1"/>
    <property type="molecule type" value="Genomic_DNA"/>
</dbReference>
<protein>
    <submittedName>
        <fullName evidence="2">Disulphide bond corrector protein DsbC</fullName>
    </submittedName>
</protein>
<sequence>MKKMFFTTILLVFFFNVINAQIDRPVKWSFASKIIGDKEAIVFIKGTIEKGWHIYSTKQAKGGPFNTRIYFSPADNYLLKGNVVEPTPITKREQVYDMNVFTFEDEVTFLQKIKFKRSNLVIKCSVEFMACTDKKCLNPETVNFEVPIK</sequence>
<proteinExistence type="predicted"/>
<dbReference type="AlphaFoldDB" id="A0A1G7EQV9"/>
<dbReference type="Proteomes" id="UP000199072">
    <property type="component" value="Unassembled WGS sequence"/>
</dbReference>
<keyword evidence="3" id="KW-1185">Reference proteome</keyword>
<evidence type="ECO:0000313" key="2">
    <source>
        <dbReference type="EMBL" id="SDE66078.1"/>
    </source>
</evidence>
<organism evidence="2 3">
    <name type="scientific">Mucilaginibacter pineti</name>
    <dbReference type="NCBI Taxonomy" id="1391627"/>
    <lineage>
        <taxon>Bacteria</taxon>
        <taxon>Pseudomonadati</taxon>
        <taxon>Bacteroidota</taxon>
        <taxon>Sphingobacteriia</taxon>
        <taxon>Sphingobacteriales</taxon>
        <taxon>Sphingobacteriaceae</taxon>
        <taxon>Mucilaginibacter</taxon>
    </lineage>
</organism>
<evidence type="ECO:0000259" key="1">
    <source>
        <dbReference type="Pfam" id="PF11412"/>
    </source>
</evidence>
<evidence type="ECO:0000313" key="3">
    <source>
        <dbReference type="Proteomes" id="UP000199072"/>
    </source>
</evidence>
<dbReference type="STRING" id="1391627.SAMN05216464_108127"/>
<dbReference type="Gene3D" id="2.60.40.1250">
    <property type="entry name" value="Thiol:disulfide interchange protein DsbD, N-terminal domain"/>
    <property type="match status" value="1"/>
</dbReference>
<name>A0A1G7EQV9_9SPHI</name>
<reference evidence="2 3" key="1">
    <citation type="submission" date="2016-10" db="EMBL/GenBank/DDBJ databases">
        <authorList>
            <person name="de Groot N.N."/>
        </authorList>
    </citation>
    <scope>NUCLEOTIDE SEQUENCE [LARGE SCALE GENOMIC DNA]</scope>
    <source>
        <strain evidence="2 3">47C3B</strain>
    </source>
</reference>
<accession>A0A1G7EQV9</accession>
<feature type="domain" description="Thiol:disulfide interchange protein DsbD N-terminal" evidence="1">
    <location>
        <begin position="37"/>
        <end position="145"/>
    </location>
</feature>
<dbReference type="OrthoDB" id="767251at2"/>
<gene>
    <name evidence="2" type="ORF">SAMN05216464_108127</name>
</gene>
<dbReference type="InterPro" id="IPR036929">
    <property type="entry name" value="DsbDN_sf"/>
</dbReference>
<dbReference type="InterPro" id="IPR028250">
    <property type="entry name" value="DsbDN"/>
</dbReference>
<dbReference type="Pfam" id="PF11412">
    <property type="entry name" value="DsbD_N"/>
    <property type="match status" value="1"/>
</dbReference>